<dbReference type="SUPFAM" id="SSF52172">
    <property type="entry name" value="CheY-like"/>
    <property type="match status" value="1"/>
</dbReference>
<evidence type="ECO:0000256" key="7">
    <source>
        <dbReference type="PROSITE-ProRule" id="PRU01091"/>
    </source>
</evidence>
<dbReference type="InterPro" id="IPR001789">
    <property type="entry name" value="Sig_transdc_resp-reg_receiver"/>
</dbReference>
<dbReference type="Proteomes" id="UP001596119">
    <property type="component" value="Unassembled WGS sequence"/>
</dbReference>
<keyword evidence="2" id="KW-0902">Two-component regulatory system</keyword>
<dbReference type="SMART" id="SM00862">
    <property type="entry name" value="Trans_reg_C"/>
    <property type="match status" value="1"/>
</dbReference>
<dbReference type="InterPro" id="IPR016032">
    <property type="entry name" value="Sig_transdc_resp-reg_C-effctor"/>
</dbReference>
<dbReference type="EMBL" id="JBHSQK010000006">
    <property type="protein sequence ID" value="MFC5947220.1"/>
    <property type="molecule type" value="Genomic_DNA"/>
</dbReference>
<protein>
    <submittedName>
        <fullName evidence="10">Response regulator transcription factor</fullName>
    </submittedName>
</protein>
<dbReference type="Pfam" id="PF00486">
    <property type="entry name" value="Trans_reg_C"/>
    <property type="match status" value="1"/>
</dbReference>
<feature type="domain" description="OmpR/PhoB-type" evidence="9">
    <location>
        <begin position="128"/>
        <end position="220"/>
    </location>
</feature>
<feature type="domain" description="Response regulatory" evidence="8">
    <location>
        <begin position="6"/>
        <end position="120"/>
    </location>
</feature>
<dbReference type="InterPro" id="IPR011006">
    <property type="entry name" value="CheY-like_superfamily"/>
</dbReference>
<evidence type="ECO:0000256" key="3">
    <source>
        <dbReference type="ARBA" id="ARBA00023015"/>
    </source>
</evidence>
<dbReference type="PROSITE" id="PS51755">
    <property type="entry name" value="OMPR_PHOB"/>
    <property type="match status" value="1"/>
</dbReference>
<organism evidence="10 11">
    <name type="scientific">Pseudonocardia lutea</name>
    <dbReference type="NCBI Taxonomy" id="2172015"/>
    <lineage>
        <taxon>Bacteria</taxon>
        <taxon>Bacillati</taxon>
        <taxon>Actinomycetota</taxon>
        <taxon>Actinomycetes</taxon>
        <taxon>Pseudonocardiales</taxon>
        <taxon>Pseudonocardiaceae</taxon>
        <taxon>Pseudonocardia</taxon>
    </lineage>
</organism>
<dbReference type="InterPro" id="IPR039420">
    <property type="entry name" value="WalR-like"/>
</dbReference>
<evidence type="ECO:0000256" key="5">
    <source>
        <dbReference type="ARBA" id="ARBA00023163"/>
    </source>
</evidence>
<name>A0ABW1I289_9PSEU</name>
<keyword evidence="4 7" id="KW-0238">DNA-binding</keyword>
<dbReference type="Gene3D" id="3.40.50.2300">
    <property type="match status" value="1"/>
</dbReference>
<sequence>MPPYAPVLVALPPTAASASVLRSLRAEGMRADPAADGIAVLDAIRAAPPALLVLDVDLPGPEHAAVLAAVHAESPSVPVVVLTPRERRNAVIAQLRSDRDDYVVRPFSVDELSARIRLRLRMTGAVGHTLIRRGELVVDTELGEVTVDGNPVSLSPTEFSLLTALLAEPGATVSHEELATQVWSEPASPNLVQVYISYLRRKIGPERIRTIRGAGYVLEG</sequence>
<dbReference type="PROSITE" id="PS50110">
    <property type="entry name" value="RESPONSE_REGULATORY"/>
    <property type="match status" value="1"/>
</dbReference>
<evidence type="ECO:0000256" key="2">
    <source>
        <dbReference type="ARBA" id="ARBA00023012"/>
    </source>
</evidence>
<dbReference type="SUPFAM" id="SSF46894">
    <property type="entry name" value="C-terminal effector domain of the bipartite response regulators"/>
    <property type="match status" value="1"/>
</dbReference>
<evidence type="ECO:0000256" key="4">
    <source>
        <dbReference type="ARBA" id="ARBA00023125"/>
    </source>
</evidence>
<evidence type="ECO:0000259" key="9">
    <source>
        <dbReference type="PROSITE" id="PS51755"/>
    </source>
</evidence>
<feature type="DNA-binding region" description="OmpR/PhoB-type" evidence="7">
    <location>
        <begin position="128"/>
        <end position="220"/>
    </location>
</feature>
<keyword evidence="11" id="KW-1185">Reference proteome</keyword>
<dbReference type="InterPro" id="IPR036388">
    <property type="entry name" value="WH-like_DNA-bd_sf"/>
</dbReference>
<dbReference type="PANTHER" id="PTHR48111:SF1">
    <property type="entry name" value="TWO-COMPONENT RESPONSE REGULATOR ORR33"/>
    <property type="match status" value="1"/>
</dbReference>
<proteinExistence type="predicted"/>
<dbReference type="RefSeq" id="WP_379563866.1">
    <property type="nucleotide sequence ID" value="NZ_JBHSQK010000006.1"/>
</dbReference>
<keyword evidence="1 6" id="KW-0597">Phosphoprotein</keyword>
<evidence type="ECO:0000313" key="11">
    <source>
        <dbReference type="Proteomes" id="UP001596119"/>
    </source>
</evidence>
<evidence type="ECO:0000259" key="8">
    <source>
        <dbReference type="PROSITE" id="PS50110"/>
    </source>
</evidence>
<evidence type="ECO:0000256" key="6">
    <source>
        <dbReference type="PROSITE-ProRule" id="PRU00169"/>
    </source>
</evidence>
<dbReference type="InterPro" id="IPR001867">
    <property type="entry name" value="OmpR/PhoB-type_DNA-bd"/>
</dbReference>
<dbReference type="Pfam" id="PF00072">
    <property type="entry name" value="Response_reg"/>
    <property type="match status" value="1"/>
</dbReference>
<gene>
    <name evidence="10" type="ORF">ACFQH9_02865</name>
</gene>
<dbReference type="PANTHER" id="PTHR48111">
    <property type="entry name" value="REGULATOR OF RPOS"/>
    <property type="match status" value="1"/>
</dbReference>
<keyword evidence="3" id="KW-0805">Transcription regulation</keyword>
<comment type="caution">
    <text evidence="10">The sequence shown here is derived from an EMBL/GenBank/DDBJ whole genome shotgun (WGS) entry which is preliminary data.</text>
</comment>
<dbReference type="SMART" id="SM00448">
    <property type="entry name" value="REC"/>
    <property type="match status" value="1"/>
</dbReference>
<keyword evidence="5" id="KW-0804">Transcription</keyword>
<dbReference type="Gene3D" id="1.10.10.10">
    <property type="entry name" value="Winged helix-like DNA-binding domain superfamily/Winged helix DNA-binding domain"/>
    <property type="match status" value="1"/>
</dbReference>
<dbReference type="CDD" id="cd00383">
    <property type="entry name" value="trans_reg_C"/>
    <property type="match status" value="1"/>
</dbReference>
<accession>A0ABW1I289</accession>
<evidence type="ECO:0000313" key="10">
    <source>
        <dbReference type="EMBL" id="MFC5947220.1"/>
    </source>
</evidence>
<feature type="modified residue" description="4-aspartylphosphate" evidence="6">
    <location>
        <position position="55"/>
    </location>
</feature>
<evidence type="ECO:0000256" key="1">
    <source>
        <dbReference type="ARBA" id="ARBA00022553"/>
    </source>
</evidence>
<reference evidence="11" key="1">
    <citation type="journal article" date="2019" name="Int. J. Syst. Evol. Microbiol.">
        <title>The Global Catalogue of Microorganisms (GCM) 10K type strain sequencing project: providing services to taxonomists for standard genome sequencing and annotation.</title>
        <authorList>
            <consortium name="The Broad Institute Genomics Platform"/>
            <consortium name="The Broad Institute Genome Sequencing Center for Infectious Disease"/>
            <person name="Wu L."/>
            <person name="Ma J."/>
        </authorList>
    </citation>
    <scope>NUCLEOTIDE SEQUENCE [LARGE SCALE GENOMIC DNA]</scope>
    <source>
        <strain evidence="11">CGMCC 4.7397</strain>
    </source>
</reference>